<evidence type="ECO:0000259" key="12">
    <source>
        <dbReference type="Pfam" id="PF02687"/>
    </source>
</evidence>
<comment type="subunit">
    <text evidence="3">The complex is composed of two ATP-binding proteins (HrtA), two transmembrane proteins (HrtB) and a solute-binding protein.</text>
</comment>
<keyword evidence="6" id="KW-1003">Cell membrane</keyword>
<gene>
    <name evidence="13" type="ORF">BN1048_01475</name>
</gene>
<keyword evidence="5" id="KW-0813">Transport</keyword>
<dbReference type="GO" id="GO:0005886">
    <property type="term" value="C:plasma membrane"/>
    <property type="evidence" value="ECO:0007669"/>
    <property type="project" value="UniProtKB-SubCell"/>
</dbReference>
<dbReference type="InterPro" id="IPR051125">
    <property type="entry name" value="ABC-4/HrtB_transporter"/>
</dbReference>
<dbReference type="eggNOG" id="COG0577">
    <property type="taxonomic scope" value="Bacteria"/>
</dbReference>
<dbReference type="EMBL" id="CCSE01000001">
    <property type="protein sequence ID" value="CEA01746.1"/>
    <property type="molecule type" value="Genomic_DNA"/>
</dbReference>
<dbReference type="RefSeq" id="WP_035809855.1">
    <property type="nucleotide sequence ID" value="NZ_CCSE01000001.1"/>
</dbReference>
<protein>
    <recommendedName>
        <fullName evidence="4">Putative hemin transport system permease protein HrtB</fullName>
    </recommendedName>
</protein>
<evidence type="ECO:0000256" key="6">
    <source>
        <dbReference type="ARBA" id="ARBA00022475"/>
    </source>
</evidence>
<keyword evidence="7 11" id="KW-0812">Transmembrane</keyword>
<evidence type="ECO:0000256" key="7">
    <source>
        <dbReference type="ARBA" id="ARBA00022692"/>
    </source>
</evidence>
<feature type="transmembrane region" description="Helical" evidence="11">
    <location>
        <begin position="305"/>
        <end position="326"/>
    </location>
</feature>
<evidence type="ECO:0000256" key="3">
    <source>
        <dbReference type="ARBA" id="ARBA00011131"/>
    </source>
</evidence>
<dbReference type="HOGENOM" id="CLU_060907_2_0_9"/>
<keyword evidence="8 11" id="KW-1133">Transmembrane helix</keyword>
<comment type="similarity">
    <text evidence="2">Belongs to the ABC-4 integral membrane protein family. HrtB subfamily.</text>
</comment>
<evidence type="ECO:0000256" key="5">
    <source>
        <dbReference type="ARBA" id="ARBA00022448"/>
    </source>
</evidence>
<evidence type="ECO:0000256" key="1">
    <source>
        <dbReference type="ARBA" id="ARBA00004651"/>
    </source>
</evidence>
<keyword evidence="9 11" id="KW-0472">Membrane</keyword>
<evidence type="ECO:0000256" key="4">
    <source>
        <dbReference type="ARBA" id="ARBA00016962"/>
    </source>
</evidence>
<evidence type="ECO:0000256" key="10">
    <source>
        <dbReference type="ARBA" id="ARBA00024973"/>
    </source>
</evidence>
<keyword evidence="14" id="KW-1185">Reference proteome</keyword>
<feature type="domain" description="ABC3 transporter permease C-terminal" evidence="12">
    <location>
        <begin position="222"/>
        <end position="333"/>
    </location>
</feature>
<sequence>MKMAWKEMKKYKLRYTILGSIIFLISLLTLSISGLASGLSQDNAALIKNMPEGTFYMEESAEENHSFSALSDEQIDSLKDADSDVTLFSIQMGEFQDNEDKKHSLAYVSADDSVIFPETAPGEIVVDQSFQEEGFEVGDTVSTSLMDKDLTITGFAEQEKFSHSPVGFINSEDFFEMYRTDTFQLAFTTAAEEPVDELSHFNNGDFLNTIPSYSAEQMSLNMIIIFLYVISGMLFAIFFYMINVQKLGTFGILKAIGVKTFTLFKMMWTQMFIITIISLLLAVGVSQLFNMFAPSGMPFHLTASMVLLSSGAFMIIGFIGATLSGIQIKQVEPMQAINQGGA</sequence>
<evidence type="ECO:0000313" key="13">
    <source>
        <dbReference type="EMBL" id="CEA01746.1"/>
    </source>
</evidence>
<comment type="function">
    <text evidence="10">Part of the ABC transporter complex hrt involved in hemin import. Responsible for the translocation of the substrate across the membrane.</text>
</comment>
<evidence type="ECO:0000256" key="11">
    <source>
        <dbReference type="SAM" id="Phobius"/>
    </source>
</evidence>
<evidence type="ECO:0000256" key="8">
    <source>
        <dbReference type="ARBA" id="ARBA00022989"/>
    </source>
</evidence>
<evidence type="ECO:0000256" key="2">
    <source>
        <dbReference type="ARBA" id="ARBA00008697"/>
    </source>
</evidence>
<dbReference type="STRING" id="1461582.BN1048_01475"/>
<organism evidence="13 14">
    <name type="scientific">Jeotgalicoccus saudimassiliensis</name>
    <dbReference type="NCBI Taxonomy" id="1461582"/>
    <lineage>
        <taxon>Bacteria</taxon>
        <taxon>Bacillati</taxon>
        <taxon>Bacillota</taxon>
        <taxon>Bacilli</taxon>
        <taxon>Bacillales</taxon>
        <taxon>Staphylococcaceae</taxon>
        <taxon>Jeotgalicoccus</taxon>
    </lineage>
</organism>
<dbReference type="InterPro" id="IPR003838">
    <property type="entry name" value="ABC3_permease_C"/>
</dbReference>
<dbReference type="Proteomes" id="UP000044136">
    <property type="component" value="Unassembled WGS sequence"/>
</dbReference>
<dbReference type="OrthoDB" id="384327at2"/>
<dbReference type="Pfam" id="PF02687">
    <property type="entry name" value="FtsX"/>
    <property type="match status" value="1"/>
</dbReference>
<evidence type="ECO:0000256" key="9">
    <source>
        <dbReference type="ARBA" id="ARBA00023136"/>
    </source>
</evidence>
<evidence type="ECO:0000313" key="14">
    <source>
        <dbReference type="Proteomes" id="UP000044136"/>
    </source>
</evidence>
<dbReference type="PANTHER" id="PTHR43738:SF1">
    <property type="entry name" value="HEMIN TRANSPORT SYSTEM PERMEASE PROTEIN HRTB-RELATED"/>
    <property type="match status" value="1"/>
</dbReference>
<name>A0A078MAQ9_9STAP</name>
<feature type="transmembrane region" description="Helical" evidence="11">
    <location>
        <begin position="263"/>
        <end position="285"/>
    </location>
</feature>
<comment type="subcellular location">
    <subcellularLocation>
        <location evidence="1">Cell membrane</location>
        <topology evidence="1">Multi-pass membrane protein</topology>
    </subcellularLocation>
</comment>
<accession>A0A078MAQ9</accession>
<feature type="transmembrane region" description="Helical" evidence="11">
    <location>
        <begin position="220"/>
        <end position="242"/>
    </location>
</feature>
<proteinExistence type="inferred from homology"/>
<reference evidence="13 14" key="1">
    <citation type="submission" date="2014-07" db="EMBL/GenBank/DDBJ databases">
        <authorList>
            <person name="Urmite Genomes Urmite Genomes"/>
        </authorList>
    </citation>
    <scope>NUCLEOTIDE SEQUENCE [LARGE SCALE GENOMIC DNA]</scope>
    <source>
        <strain evidence="13 14">13MG44_air</strain>
    </source>
</reference>
<dbReference type="AlphaFoldDB" id="A0A078MAQ9"/>
<dbReference type="PANTHER" id="PTHR43738">
    <property type="entry name" value="ABC TRANSPORTER, MEMBRANE PROTEIN"/>
    <property type="match status" value="1"/>
</dbReference>